<protein>
    <recommendedName>
        <fullName evidence="11">HTH myb-type domain-containing protein</fullName>
    </recommendedName>
</protein>
<dbReference type="InterPro" id="IPR006447">
    <property type="entry name" value="Myb_dom_plants"/>
</dbReference>
<dbReference type="GO" id="GO:0003677">
    <property type="term" value="F:DNA binding"/>
    <property type="evidence" value="ECO:0007669"/>
    <property type="project" value="UniProtKB-KW"/>
</dbReference>
<evidence type="ECO:0000256" key="1">
    <source>
        <dbReference type="ARBA" id="ARBA00004123"/>
    </source>
</evidence>
<evidence type="ECO:0000259" key="9">
    <source>
        <dbReference type="PROSITE" id="PS51294"/>
    </source>
</evidence>
<dbReference type="PROSITE" id="PS50090">
    <property type="entry name" value="MYB_LIKE"/>
    <property type="match status" value="1"/>
</dbReference>
<dbReference type="EMBL" id="HBGH01013402">
    <property type="protein sequence ID" value="CAD9235445.1"/>
    <property type="molecule type" value="Transcribed_RNA"/>
</dbReference>
<proteinExistence type="predicted"/>
<feature type="domain" description="Myb-like" evidence="7">
    <location>
        <begin position="58"/>
        <end position="108"/>
    </location>
</feature>
<dbReference type="SUPFAM" id="SSF46689">
    <property type="entry name" value="Homeodomain-like"/>
    <property type="match status" value="1"/>
</dbReference>
<dbReference type="InterPro" id="IPR009057">
    <property type="entry name" value="Homeodomain-like_sf"/>
</dbReference>
<dbReference type="Pfam" id="PF00249">
    <property type="entry name" value="Myb_DNA-binding"/>
    <property type="match status" value="1"/>
</dbReference>
<dbReference type="PANTHER" id="PTHR12802:SF155">
    <property type="entry name" value="DEUBIQUITINASE MYSM1"/>
    <property type="match status" value="1"/>
</dbReference>
<organism evidence="10">
    <name type="scientific">Compsopogon caeruleus</name>
    <dbReference type="NCBI Taxonomy" id="31354"/>
    <lineage>
        <taxon>Eukaryota</taxon>
        <taxon>Rhodophyta</taxon>
        <taxon>Compsopogonophyceae</taxon>
        <taxon>Compsopogonales</taxon>
        <taxon>Compsopogonaceae</taxon>
        <taxon>Compsopogon</taxon>
    </lineage>
</organism>
<dbReference type="SMART" id="SM00717">
    <property type="entry name" value="SANT"/>
    <property type="match status" value="1"/>
</dbReference>
<evidence type="ECO:0000259" key="7">
    <source>
        <dbReference type="PROSITE" id="PS50090"/>
    </source>
</evidence>
<name>A0A7S1XGA9_9RHOD</name>
<gene>
    <name evidence="10" type="ORF">CCAE0312_LOCUS7536</name>
</gene>
<accession>A0A7S1XGA9</accession>
<dbReference type="GO" id="GO:0010468">
    <property type="term" value="P:regulation of gene expression"/>
    <property type="evidence" value="ECO:0007669"/>
    <property type="project" value="UniProtKB-ARBA"/>
</dbReference>
<keyword evidence="2" id="KW-0805">Transcription regulation</keyword>
<keyword evidence="5" id="KW-0539">Nucleus</keyword>
<sequence>MNARNPVPRKQGNPNKVALSPPVPHLDRKFIETIHHDTDFGPPTSPQTSNKRPRKPYTITKARENWSDEEHARFVEAIQKYDRDWKKIEGHIGTKSVLQIRSHAQKYFAKVEKYKTGEYVPPARPKKRASTPYPTSSKTEPNSSEGNDEETFEPKKEPRMEQLNPEGSKKDELKTSNADADGISRPANKTGNDMGMNLFPPTAYTVPIFLNAEVARGGNPVGLDGWGYPMVAGASPDIMYPRQPPMGYPGQWIQPAMGIGSGFMFPALLGGPETIHAQAFYGDLRNRAMFDQSLMVLSQGCDMMNGPQPQRSENRSEYHKSDIHGQAATEALPLPRPCGAAMNSERGGMFSGWIATERRAHRSRVLKTRRMTNGARRSVHVSCEQDGDCDERDRLESNSESDGTPPVGSSEDGSNGDMRRNYVNDKKDVVEGNGSSDLPSSLDIQMDRNQRFAIRSRRNENGEDPSSSLEGSRQRVLHRQTPADLNSRGSRDSTPPNESREDSKTPSTEASAPSPRTEEKLLSSSVNRESRNGPGDDSLHGGEEGNTQWTPEDTRNLGRWQAEPRTEKMEPLQSKDTIQGVTSVWQLEGGPREVGRSRSSMVGKGAREENREKACTMTQGAKEIFEAVEALQDLAANSEADGADGPAMKRCLLDKRTASVIDKMMRAVGGKPTGGEQSST</sequence>
<feature type="compositionally biased region" description="Polar residues" evidence="6">
    <location>
        <begin position="132"/>
        <end position="145"/>
    </location>
</feature>
<evidence type="ECO:0000256" key="4">
    <source>
        <dbReference type="ARBA" id="ARBA00023163"/>
    </source>
</evidence>
<reference evidence="10" key="1">
    <citation type="submission" date="2021-01" db="EMBL/GenBank/DDBJ databases">
        <authorList>
            <person name="Corre E."/>
            <person name="Pelletier E."/>
            <person name="Niang G."/>
            <person name="Scheremetjew M."/>
            <person name="Finn R."/>
            <person name="Kale V."/>
            <person name="Holt S."/>
            <person name="Cochrane G."/>
            <person name="Meng A."/>
            <person name="Brown T."/>
            <person name="Cohen L."/>
        </authorList>
    </citation>
    <scope>NUCLEOTIDE SEQUENCE</scope>
    <source>
        <strain evidence="10">SAG 36.94</strain>
    </source>
</reference>
<evidence type="ECO:0000256" key="2">
    <source>
        <dbReference type="ARBA" id="ARBA00023015"/>
    </source>
</evidence>
<evidence type="ECO:0008006" key="11">
    <source>
        <dbReference type="Google" id="ProtNLM"/>
    </source>
</evidence>
<feature type="domain" description="SANT" evidence="8">
    <location>
        <begin position="61"/>
        <end position="112"/>
    </location>
</feature>
<dbReference type="InterPro" id="IPR001005">
    <property type="entry name" value="SANT/Myb"/>
</dbReference>
<dbReference type="FunFam" id="1.10.10.60:FF:000023">
    <property type="entry name" value="protein REVEILLE 6 isoform X1"/>
    <property type="match status" value="1"/>
</dbReference>
<feature type="region of interest" description="Disordered" evidence="6">
    <location>
        <begin position="1"/>
        <end position="64"/>
    </location>
</feature>
<dbReference type="InterPro" id="IPR017884">
    <property type="entry name" value="SANT_dom"/>
</dbReference>
<feature type="compositionally biased region" description="Basic and acidic residues" evidence="6">
    <location>
        <begin position="417"/>
        <end position="430"/>
    </location>
</feature>
<feature type="region of interest" description="Disordered" evidence="6">
    <location>
        <begin position="301"/>
        <end position="340"/>
    </location>
</feature>
<feature type="compositionally biased region" description="Basic and acidic residues" evidence="6">
    <location>
        <begin position="312"/>
        <end position="323"/>
    </location>
</feature>
<feature type="compositionally biased region" description="Basic and acidic residues" evidence="6">
    <location>
        <begin position="25"/>
        <end position="39"/>
    </location>
</feature>
<comment type="subcellular location">
    <subcellularLocation>
        <location evidence="1">Nucleus</location>
    </subcellularLocation>
</comment>
<evidence type="ECO:0000256" key="6">
    <source>
        <dbReference type="SAM" id="MobiDB-lite"/>
    </source>
</evidence>
<dbReference type="Gene3D" id="1.10.10.60">
    <property type="entry name" value="Homeodomain-like"/>
    <property type="match status" value="1"/>
</dbReference>
<feature type="region of interest" description="Disordered" evidence="6">
    <location>
        <begin position="119"/>
        <end position="193"/>
    </location>
</feature>
<dbReference type="PANTHER" id="PTHR12802">
    <property type="entry name" value="SWI/SNF COMPLEX-RELATED"/>
    <property type="match status" value="1"/>
</dbReference>
<dbReference type="PROSITE" id="PS51293">
    <property type="entry name" value="SANT"/>
    <property type="match status" value="1"/>
</dbReference>
<dbReference type="GO" id="GO:0005634">
    <property type="term" value="C:nucleus"/>
    <property type="evidence" value="ECO:0007669"/>
    <property type="project" value="UniProtKB-SubCell"/>
</dbReference>
<feature type="region of interest" description="Disordered" evidence="6">
    <location>
        <begin position="371"/>
        <end position="615"/>
    </location>
</feature>
<dbReference type="CDD" id="cd00167">
    <property type="entry name" value="SANT"/>
    <property type="match status" value="1"/>
</dbReference>
<feature type="compositionally biased region" description="Polar residues" evidence="6">
    <location>
        <begin position="483"/>
        <end position="497"/>
    </location>
</feature>
<dbReference type="AlphaFoldDB" id="A0A7S1XGA9"/>
<evidence type="ECO:0000256" key="3">
    <source>
        <dbReference type="ARBA" id="ARBA00023125"/>
    </source>
</evidence>
<feature type="domain" description="HTH myb-type" evidence="9">
    <location>
        <begin position="58"/>
        <end position="112"/>
    </location>
</feature>
<evidence type="ECO:0000313" key="10">
    <source>
        <dbReference type="EMBL" id="CAD9235445.1"/>
    </source>
</evidence>
<feature type="compositionally biased region" description="Basic and acidic residues" evidence="6">
    <location>
        <begin position="552"/>
        <end position="570"/>
    </location>
</feature>
<feature type="compositionally biased region" description="Basic and acidic residues" evidence="6">
    <location>
        <begin position="605"/>
        <end position="614"/>
    </location>
</feature>
<keyword evidence="4" id="KW-0804">Transcription</keyword>
<keyword evidence="3" id="KW-0238">DNA-binding</keyword>
<feature type="compositionally biased region" description="Polar residues" evidence="6">
    <location>
        <begin position="433"/>
        <end position="443"/>
    </location>
</feature>
<evidence type="ECO:0000256" key="5">
    <source>
        <dbReference type="ARBA" id="ARBA00023242"/>
    </source>
</evidence>
<dbReference type="InterPro" id="IPR017930">
    <property type="entry name" value="Myb_dom"/>
</dbReference>
<feature type="compositionally biased region" description="Polar residues" evidence="6">
    <location>
        <begin position="574"/>
        <end position="585"/>
    </location>
</feature>
<dbReference type="PROSITE" id="PS51294">
    <property type="entry name" value="HTH_MYB"/>
    <property type="match status" value="1"/>
</dbReference>
<evidence type="ECO:0000259" key="8">
    <source>
        <dbReference type="PROSITE" id="PS51293"/>
    </source>
</evidence>
<dbReference type="NCBIfam" id="TIGR01557">
    <property type="entry name" value="myb_SHAQKYF"/>
    <property type="match status" value="1"/>
</dbReference>